<dbReference type="Pfam" id="PF00550">
    <property type="entry name" value="PP-binding"/>
    <property type="match status" value="1"/>
</dbReference>
<dbReference type="SMART" id="SM00827">
    <property type="entry name" value="PKS_AT"/>
    <property type="match status" value="1"/>
</dbReference>
<evidence type="ECO:0000313" key="5">
    <source>
        <dbReference type="EMBL" id="PWN89780.1"/>
    </source>
</evidence>
<accession>A0A316YJQ5</accession>
<dbReference type="PROSITE" id="PS50075">
    <property type="entry name" value="CARRIER"/>
    <property type="match status" value="1"/>
</dbReference>
<evidence type="ECO:0000313" key="6">
    <source>
        <dbReference type="Proteomes" id="UP000245768"/>
    </source>
</evidence>
<feature type="compositionally biased region" description="Basic and acidic residues" evidence="3">
    <location>
        <begin position="231"/>
        <end position="242"/>
    </location>
</feature>
<keyword evidence="2" id="KW-0597">Phosphoprotein</keyword>
<dbReference type="InterPro" id="IPR016035">
    <property type="entry name" value="Acyl_Trfase/lysoPLipase"/>
</dbReference>
<dbReference type="STRING" id="215250.A0A316YJQ5"/>
<dbReference type="Gene3D" id="1.10.1200.10">
    <property type="entry name" value="ACP-like"/>
    <property type="match status" value="1"/>
</dbReference>
<dbReference type="Proteomes" id="UP000245768">
    <property type="component" value="Unassembled WGS sequence"/>
</dbReference>
<dbReference type="InterPro" id="IPR009081">
    <property type="entry name" value="PP-bd_ACP"/>
</dbReference>
<organism evidence="5 6">
    <name type="scientific">Acaromyces ingoldii</name>
    <dbReference type="NCBI Taxonomy" id="215250"/>
    <lineage>
        <taxon>Eukaryota</taxon>
        <taxon>Fungi</taxon>
        <taxon>Dikarya</taxon>
        <taxon>Basidiomycota</taxon>
        <taxon>Ustilaginomycotina</taxon>
        <taxon>Exobasidiomycetes</taxon>
        <taxon>Exobasidiales</taxon>
        <taxon>Cryptobasidiaceae</taxon>
        <taxon>Acaromyces</taxon>
    </lineage>
</organism>
<reference evidence="5 6" key="1">
    <citation type="journal article" date="2018" name="Mol. Biol. Evol.">
        <title>Broad Genomic Sampling Reveals a Smut Pathogenic Ancestry of the Fungal Clade Ustilaginomycotina.</title>
        <authorList>
            <person name="Kijpornyongpan T."/>
            <person name="Mondo S.J."/>
            <person name="Barry K."/>
            <person name="Sandor L."/>
            <person name="Lee J."/>
            <person name="Lipzen A."/>
            <person name="Pangilinan J."/>
            <person name="LaButti K."/>
            <person name="Hainaut M."/>
            <person name="Henrissat B."/>
            <person name="Grigoriev I.V."/>
            <person name="Spatafora J.W."/>
            <person name="Aime M.C."/>
        </authorList>
    </citation>
    <scope>NUCLEOTIDE SEQUENCE [LARGE SCALE GENOMIC DNA]</scope>
    <source>
        <strain evidence="5 6">MCA 4198</strain>
    </source>
</reference>
<feature type="region of interest" description="Disordered" evidence="3">
    <location>
        <begin position="651"/>
        <end position="673"/>
    </location>
</feature>
<dbReference type="OrthoDB" id="3799328at2759"/>
<dbReference type="InParanoid" id="A0A316YJQ5"/>
<dbReference type="EMBL" id="KZ819636">
    <property type="protein sequence ID" value="PWN89780.1"/>
    <property type="molecule type" value="Genomic_DNA"/>
</dbReference>
<dbReference type="SUPFAM" id="SSF52151">
    <property type="entry name" value="FabD/lysophospholipase-like"/>
    <property type="match status" value="1"/>
</dbReference>
<evidence type="ECO:0000259" key="4">
    <source>
        <dbReference type="PROSITE" id="PS50075"/>
    </source>
</evidence>
<dbReference type="GO" id="GO:0006633">
    <property type="term" value="P:fatty acid biosynthetic process"/>
    <property type="evidence" value="ECO:0007669"/>
    <property type="project" value="TreeGrafter"/>
</dbReference>
<dbReference type="GO" id="GO:0004312">
    <property type="term" value="F:fatty acid synthase activity"/>
    <property type="evidence" value="ECO:0007669"/>
    <property type="project" value="TreeGrafter"/>
</dbReference>
<dbReference type="Gene3D" id="3.40.366.10">
    <property type="entry name" value="Malonyl-Coenzyme A Acyl Carrier Protein, domain 2"/>
    <property type="match status" value="1"/>
</dbReference>
<keyword evidence="1" id="KW-0596">Phosphopantetheine</keyword>
<dbReference type="InterPro" id="IPR050091">
    <property type="entry name" value="PKS_NRPS_Biosynth_Enz"/>
</dbReference>
<dbReference type="PANTHER" id="PTHR43775:SF37">
    <property type="entry name" value="SI:DKEY-61P9.11"/>
    <property type="match status" value="1"/>
</dbReference>
<gene>
    <name evidence="5" type="ORF">FA10DRAFT_266343</name>
</gene>
<sequence length="790" mass="85056">MGRIARGAARSFYDNNCVYRKTFEEVSMRFSQQDPAIDLVQAVYGNASHGEIEPNALETSTATAQPALFAVYYSLWKATTSLLRQSVDIVFGHSFGEIAAACASGMLSLEDAVELVYVRSRCCEATSRHCPGAMLAVRCTKANLVQSGILQPASEIVIAAENAEEAYTISLPAAELESVEARLRAAGIPFRLLKTQSVAFHHPMLHRDSALPLAAVDEKLARLAVDRAKEAPSASKLEDGTDKPSFVSCSRPTAPDTLPSWHQHLCQPVHYARTAEAVLFAQTSPLGRRREETKAAVVLEIGLGAELSSLTRRRALHSNAANVAVPVEAVSLFGSQGDDCFVETVKRLFELGVDVQLPVSLATRRQPILALNRRRFWPEVRSTKASHIQYRPQHAAALEKRSEEAAAPSLSWSRHQRAERVQTGRGWAEHHLVCDEEQRDPFSIAAWLSSLLSRRSGERTCYIFQDKQPLSSSGNADVVLTARASPGQAGFTVSVTSLEQQSHDGGGAFKHLEATPLANLDELPAWINAYEASSTSAEPSNVHLLDVPNAGNDVVYLLQTSSTAFEALLSCSAMPSMWTCLVNIFASLGLDKAMTPLLLDVAALQEGAAEESDALRVSIVKRDDVWRAVVRTVDGDLVCALQSAASTFAPSASEKSTSTHGSPALTSSSFAPSSPGLQGSGSSCCSSVSSLSSSITSHFSSQTTSHIPKLPGADLSNASSDALSTLVGAALRLEPERIESKRQLGDYGLDSFRATHLSEMLDARFGVDVSHVSLLQDMTLSRLRDLVSSR</sequence>
<evidence type="ECO:0000256" key="2">
    <source>
        <dbReference type="ARBA" id="ARBA00022553"/>
    </source>
</evidence>
<name>A0A316YJQ5_9BASI</name>
<dbReference type="RefSeq" id="XP_025376978.1">
    <property type="nucleotide sequence ID" value="XM_025521452.1"/>
</dbReference>
<dbReference type="SUPFAM" id="SSF47336">
    <property type="entry name" value="ACP-like"/>
    <property type="match status" value="1"/>
</dbReference>
<dbReference type="PANTHER" id="PTHR43775">
    <property type="entry name" value="FATTY ACID SYNTHASE"/>
    <property type="match status" value="1"/>
</dbReference>
<dbReference type="AlphaFoldDB" id="A0A316YJQ5"/>
<dbReference type="InterPro" id="IPR001227">
    <property type="entry name" value="Ac_transferase_dom_sf"/>
</dbReference>
<feature type="region of interest" description="Disordered" evidence="3">
    <location>
        <begin position="231"/>
        <end position="251"/>
    </location>
</feature>
<feature type="domain" description="Carrier" evidence="4">
    <location>
        <begin position="717"/>
        <end position="790"/>
    </location>
</feature>
<dbReference type="Pfam" id="PF00698">
    <property type="entry name" value="Acyl_transf_1"/>
    <property type="match status" value="1"/>
</dbReference>
<evidence type="ECO:0000256" key="1">
    <source>
        <dbReference type="ARBA" id="ARBA00022450"/>
    </source>
</evidence>
<evidence type="ECO:0000256" key="3">
    <source>
        <dbReference type="SAM" id="MobiDB-lite"/>
    </source>
</evidence>
<dbReference type="Gene3D" id="3.30.70.3290">
    <property type="match status" value="1"/>
</dbReference>
<dbReference type="InterPro" id="IPR036736">
    <property type="entry name" value="ACP-like_sf"/>
</dbReference>
<dbReference type="GeneID" id="37043368"/>
<protein>
    <submittedName>
        <fullName evidence="5">FabD/lysophospholipase-like protein</fullName>
    </submittedName>
</protein>
<proteinExistence type="predicted"/>
<feature type="compositionally biased region" description="Polar residues" evidence="3">
    <location>
        <begin position="651"/>
        <end position="671"/>
    </location>
</feature>
<keyword evidence="6" id="KW-1185">Reference proteome</keyword>
<dbReference type="InterPro" id="IPR014043">
    <property type="entry name" value="Acyl_transferase_dom"/>
</dbReference>